<proteinExistence type="predicted"/>
<evidence type="ECO:0000313" key="2">
    <source>
        <dbReference type="Proteomes" id="UP001338125"/>
    </source>
</evidence>
<reference evidence="1 2" key="1">
    <citation type="submission" date="2024-01" db="EMBL/GenBank/DDBJ databases">
        <title>Complete genome of Cladobotryum mycophilum ATHUM6906.</title>
        <authorList>
            <person name="Christinaki A.C."/>
            <person name="Myridakis A.I."/>
            <person name="Kouvelis V.N."/>
        </authorList>
    </citation>
    <scope>NUCLEOTIDE SEQUENCE [LARGE SCALE GENOMIC DNA]</scope>
    <source>
        <strain evidence="1 2">ATHUM6906</strain>
    </source>
</reference>
<dbReference type="Proteomes" id="UP001338125">
    <property type="component" value="Unassembled WGS sequence"/>
</dbReference>
<comment type="caution">
    <text evidence="1">The sequence shown here is derived from an EMBL/GenBank/DDBJ whole genome shotgun (WGS) entry which is preliminary data.</text>
</comment>
<evidence type="ECO:0000313" key="1">
    <source>
        <dbReference type="EMBL" id="KAK5996505.1"/>
    </source>
</evidence>
<gene>
    <name evidence="1" type="ORF">PT974_01840</name>
</gene>
<accession>A0ABR0SWD9</accession>
<organism evidence="1 2">
    <name type="scientific">Cladobotryum mycophilum</name>
    <dbReference type="NCBI Taxonomy" id="491253"/>
    <lineage>
        <taxon>Eukaryota</taxon>
        <taxon>Fungi</taxon>
        <taxon>Dikarya</taxon>
        <taxon>Ascomycota</taxon>
        <taxon>Pezizomycotina</taxon>
        <taxon>Sordariomycetes</taxon>
        <taxon>Hypocreomycetidae</taxon>
        <taxon>Hypocreales</taxon>
        <taxon>Hypocreaceae</taxon>
        <taxon>Cladobotryum</taxon>
    </lineage>
</organism>
<sequence length="222" mass="24667">MMTDLQGQGAQPDASEILTARGDGGLSLEAMYLLEARHFATMDLQERREPQHTEVATLVARMEALVYEFMSTKDTKKLSNEVLDLISDPMYGGDEDIDDHRGDSLGFRMNWAKSTIQMLVHEAATNPANKALDAFGPKATRPAIAYHAAKHGNIFLTSLDYWCRTNNISASQYAVLYRVIMRVKDEGKQVLDVLPSDLDSLNALAKKTPIVEQPPLKKQGTK</sequence>
<protein>
    <submittedName>
        <fullName evidence="1">Uncharacterized protein</fullName>
    </submittedName>
</protein>
<name>A0ABR0SWD9_9HYPO</name>
<dbReference type="EMBL" id="JAVFKD010000002">
    <property type="protein sequence ID" value="KAK5996505.1"/>
    <property type="molecule type" value="Genomic_DNA"/>
</dbReference>
<keyword evidence="2" id="KW-1185">Reference proteome</keyword>